<name>A0A7C4B8V1_THEPE</name>
<organism evidence="17">
    <name type="scientific">Thermofilum pendens</name>
    <dbReference type="NCBI Taxonomy" id="2269"/>
    <lineage>
        <taxon>Archaea</taxon>
        <taxon>Thermoproteota</taxon>
        <taxon>Thermoprotei</taxon>
        <taxon>Thermofilales</taxon>
        <taxon>Thermofilaceae</taxon>
        <taxon>Thermofilum</taxon>
    </lineage>
</organism>
<dbReference type="GO" id="GO:0006431">
    <property type="term" value="P:methionyl-tRNA aminoacylation"/>
    <property type="evidence" value="ECO:0007669"/>
    <property type="project" value="InterPro"/>
</dbReference>
<keyword evidence="8 17" id="KW-0436">Ligase</keyword>
<dbReference type="GO" id="GO:0005524">
    <property type="term" value="F:ATP binding"/>
    <property type="evidence" value="ECO:0007669"/>
    <property type="project" value="UniProtKB-KW"/>
</dbReference>
<feature type="domain" description="TRNA-binding" evidence="16">
    <location>
        <begin position="8"/>
        <end position="108"/>
    </location>
</feature>
<evidence type="ECO:0000256" key="5">
    <source>
        <dbReference type="ARBA" id="ARBA00018753"/>
    </source>
</evidence>
<dbReference type="EC" id="6.1.1.10" evidence="4"/>
<dbReference type="InterPro" id="IPR051270">
    <property type="entry name" value="Tyrosine-tRNA_ligase_regulator"/>
</dbReference>
<evidence type="ECO:0000256" key="15">
    <source>
        <dbReference type="ARBA" id="ARBA00047364"/>
    </source>
</evidence>
<dbReference type="AlphaFoldDB" id="A0A7C4B8V1"/>
<keyword evidence="12" id="KW-0648">Protein biosynthesis</keyword>
<gene>
    <name evidence="17" type="primary">metG</name>
    <name evidence="17" type="ORF">ENV17_01785</name>
</gene>
<proteinExistence type="predicted"/>
<dbReference type="InterPro" id="IPR002547">
    <property type="entry name" value="tRNA-bd_dom"/>
</dbReference>
<dbReference type="PANTHER" id="PTHR11586:SF37">
    <property type="entry name" value="TRNA-BINDING DOMAIN-CONTAINING PROTEIN"/>
    <property type="match status" value="1"/>
</dbReference>
<reference evidence="17" key="1">
    <citation type="journal article" date="2020" name="mSystems">
        <title>Genome- and Community-Level Interaction Insights into Carbon Utilization and Element Cycling Functions of Hydrothermarchaeota in Hydrothermal Sediment.</title>
        <authorList>
            <person name="Zhou Z."/>
            <person name="Liu Y."/>
            <person name="Xu W."/>
            <person name="Pan J."/>
            <person name="Luo Z.H."/>
            <person name="Li M."/>
        </authorList>
    </citation>
    <scope>NUCLEOTIDE SEQUENCE [LARGE SCALE GENOMIC DNA]</scope>
    <source>
        <strain evidence="17">SpSt-735</strain>
    </source>
</reference>
<evidence type="ECO:0000256" key="8">
    <source>
        <dbReference type="ARBA" id="ARBA00022598"/>
    </source>
</evidence>
<evidence type="ECO:0000259" key="16">
    <source>
        <dbReference type="PROSITE" id="PS50886"/>
    </source>
</evidence>
<keyword evidence="6" id="KW-0963">Cytoplasm</keyword>
<dbReference type="CDD" id="cd02800">
    <property type="entry name" value="tRNA_bind_EcMetRS_like"/>
    <property type="match status" value="1"/>
</dbReference>
<dbReference type="PANTHER" id="PTHR11586">
    <property type="entry name" value="TRNA-AMINOACYLATION COFACTOR ARC1 FAMILY MEMBER"/>
    <property type="match status" value="1"/>
</dbReference>
<comment type="catalytic activity">
    <reaction evidence="15">
        <text>tRNA(Met) + L-methionine + ATP = L-methionyl-tRNA(Met) + AMP + diphosphate</text>
        <dbReference type="Rhea" id="RHEA:13481"/>
        <dbReference type="Rhea" id="RHEA-COMP:9667"/>
        <dbReference type="Rhea" id="RHEA-COMP:9698"/>
        <dbReference type="ChEBI" id="CHEBI:30616"/>
        <dbReference type="ChEBI" id="CHEBI:33019"/>
        <dbReference type="ChEBI" id="CHEBI:57844"/>
        <dbReference type="ChEBI" id="CHEBI:78442"/>
        <dbReference type="ChEBI" id="CHEBI:78530"/>
        <dbReference type="ChEBI" id="CHEBI:456215"/>
        <dbReference type="EC" id="6.1.1.10"/>
    </reaction>
</comment>
<accession>A0A7C4B8V1</accession>
<dbReference type="Gene3D" id="2.40.50.140">
    <property type="entry name" value="Nucleic acid-binding proteins"/>
    <property type="match status" value="1"/>
</dbReference>
<protein>
    <recommendedName>
        <fullName evidence="5">Methionine--tRNA ligase</fullName>
        <ecNumber evidence="4">6.1.1.10</ecNumber>
    </recommendedName>
    <alternativeName>
        <fullName evidence="14">Methionyl-tRNA synthetase</fullName>
    </alternativeName>
</protein>
<dbReference type="GO" id="GO:0005737">
    <property type="term" value="C:cytoplasm"/>
    <property type="evidence" value="ECO:0007669"/>
    <property type="project" value="UniProtKB-SubCell"/>
</dbReference>
<evidence type="ECO:0000256" key="3">
    <source>
        <dbReference type="ARBA" id="ARBA00011738"/>
    </source>
</evidence>
<evidence type="ECO:0000256" key="2">
    <source>
        <dbReference type="ARBA" id="ARBA00004496"/>
    </source>
</evidence>
<evidence type="ECO:0000256" key="12">
    <source>
        <dbReference type="ARBA" id="ARBA00022917"/>
    </source>
</evidence>
<keyword evidence="13" id="KW-0030">Aminoacyl-tRNA synthetase</keyword>
<dbReference type="GO" id="GO:0000049">
    <property type="term" value="F:tRNA binding"/>
    <property type="evidence" value="ECO:0007669"/>
    <property type="project" value="UniProtKB-KW"/>
</dbReference>
<sequence>MSVVKFEVFKQLDIRIGKVLSAERIKRSEKLILLRVDVGGDERQIVAGLAPHYTPEQLVGKSIVVVVNLEPKTIMGYVSQGMLLAAVEDDKPVLLVPEREVKAGARVT</sequence>
<evidence type="ECO:0000313" key="17">
    <source>
        <dbReference type="EMBL" id="HGI43103.1"/>
    </source>
</evidence>
<dbReference type="InterPro" id="IPR004495">
    <property type="entry name" value="Met-tRNA-synth_bsu_C"/>
</dbReference>
<dbReference type="Pfam" id="PF01588">
    <property type="entry name" value="tRNA_bind"/>
    <property type="match status" value="1"/>
</dbReference>
<comment type="subcellular location">
    <subcellularLocation>
        <location evidence="2">Cytoplasm</location>
    </subcellularLocation>
</comment>
<keyword evidence="9" id="KW-0547">Nucleotide-binding</keyword>
<evidence type="ECO:0000256" key="10">
    <source>
        <dbReference type="ARBA" id="ARBA00022840"/>
    </source>
</evidence>
<dbReference type="SUPFAM" id="SSF50249">
    <property type="entry name" value="Nucleic acid-binding proteins"/>
    <property type="match status" value="1"/>
</dbReference>
<evidence type="ECO:0000256" key="9">
    <source>
        <dbReference type="ARBA" id="ARBA00022741"/>
    </source>
</evidence>
<evidence type="ECO:0000256" key="14">
    <source>
        <dbReference type="ARBA" id="ARBA00030904"/>
    </source>
</evidence>
<dbReference type="FunFam" id="2.40.50.140:FF:000042">
    <property type="entry name" value="Methionine--tRNA ligase"/>
    <property type="match status" value="1"/>
</dbReference>
<dbReference type="GO" id="GO:0004825">
    <property type="term" value="F:methionine-tRNA ligase activity"/>
    <property type="evidence" value="ECO:0007669"/>
    <property type="project" value="UniProtKB-EC"/>
</dbReference>
<comment type="function">
    <text evidence="1">Is required not only for elongation of protein synthesis but also for the initiation of all mRNA translation through initiator tRNA(fMet) aminoacylation.</text>
</comment>
<keyword evidence="7" id="KW-0820">tRNA-binding</keyword>
<evidence type="ECO:0000256" key="7">
    <source>
        <dbReference type="ARBA" id="ARBA00022555"/>
    </source>
</evidence>
<dbReference type="PROSITE" id="PS50886">
    <property type="entry name" value="TRBD"/>
    <property type="match status" value="1"/>
</dbReference>
<keyword evidence="11" id="KW-0694">RNA-binding</keyword>
<dbReference type="NCBIfam" id="TIGR00399">
    <property type="entry name" value="metG_C_term"/>
    <property type="match status" value="1"/>
</dbReference>
<keyword evidence="10" id="KW-0067">ATP-binding</keyword>
<dbReference type="EMBL" id="DTFI01000050">
    <property type="protein sequence ID" value="HGI43103.1"/>
    <property type="molecule type" value="Genomic_DNA"/>
</dbReference>
<comment type="caution">
    <text evidence="17">The sequence shown here is derived from an EMBL/GenBank/DDBJ whole genome shotgun (WGS) entry which is preliminary data.</text>
</comment>
<dbReference type="InterPro" id="IPR012340">
    <property type="entry name" value="NA-bd_OB-fold"/>
</dbReference>
<evidence type="ECO:0000256" key="13">
    <source>
        <dbReference type="ARBA" id="ARBA00023146"/>
    </source>
</evidence>
<comment type="subunit">
    <text evidence="3">Homodimer.</text>
</comment>
<evidence type="ECO:0000256" key="1">
    <source>
        <dbReference type="ARBA" id="ARBA00003314"/>
    </source>
</evidence>
<evidence type="ECO:0000256" key="6">
    <source>
        <dbReference type="ARBA" id="ARBA00022490"/>
    </source>
</evidence>
<evidence type="ECO:0000256" key="4">
    <source>
        <dbReference type="ARBA" id="ARBA00012838"/>
    </source>
</evidence>
<evidence type="ECO:0000256" key="11">
    <source>
        <dbReference type="ARBA" id="ARBA00022884"/>
    </source>
</evidence>